<gene>
    <name evidence="2" type="primary">haus2</name>
</gene>
<keyword evidence="3" id="KW-1185">Reference proteome</keyword>
<dbReference type="GO" id="GO:1990498">
    <property type="term" value="C:mitotic spindle microtubule"/>
    <property type="evidence" value="ECO:0007669"/>
    <property type="project" value="TreeGrafter"/>
</dbReference>
<sequence length="200" mass="22838">MQQWDLFSVSPAAVLLSRCVSRGAICQEEIDSTSSNQSPTFSSHLHEVAQQISMQRLLEELKLKIELLQVEKEGADVTHTLHLSRRFQMLQVLCGHLQRLLKDQNILRQRLMTSPGHTNLPVQAHLHRFVVEVVKMLLDFIQTLERKLDSVHSCISTRDQLTLLNTSLAQLLAQVTEVQSRSNPVLQWKEVRSSLQSDDL</sequence>
<dbReference type="PANTHER" id="PTHR16039:SF1">
    <property type="entry name" value="HAUS AUGMIN-LIKE COMPLEX SUBUNIT 2"/>
    <property type="match status" value="1"/>
</dbReference>
<dbReference type="GO" id="GO:0051225">
    <property type="term" value="P:spindle assembly"/>
    <property type="evidence" value="ECO:0007669"/>
    <property type="project" value="InterPro"/>
</dbReference>
<reference evidence="2" key="1">
    <citation type="submission" date="2021-04" db="EMBL/GenBank/DDBJ databases">
        <authorList>
            <consortium name="Wellcome Sanger Institute Data Sharing"/>
        </authorList>
    </citation>
    <scope>NUCLEOTIDE SEQUENCE [LARGE SCALE GENOMIC DNA]</scope>
</reference>
<dbReference type="GO" id="GO:0005813">
    <property type="term" value="C:centrosome"/>
    <property type="evidence" value="ECO:0007669"/>
    <property type="project" value="TreeGrafter"/>
</dbReference>
<dbReference type="Ensembl" id="ENSENLT00000020884.1">
    <property type="protein sequence ID" value="ENSENLP00000020162.1"/>
    <property type="gene ID" value="ENSENLG00000009207.1"/>
</dbReference>
<dbReference type="CTD" id="55142"/>
<dbReference type="PANTHER" id="PTHR16039">
    <property type="entry name" value="HAUS AUGMIN-LIKE COMPLEX SUBUNIT 2"/>
    <property type="match status" value="1"/>
</dbReference>
<reference evidence="2" key="2">
    <citation type="submission" date="2025-08" db="UniProtKB">
        <authorList>
            <consortium name="Ensembl"/>
        </authorList>
    </citation>
    <scope>IDENTIFICATION</scope>
</reference>
<keyword evidence="1" id="KW-0175">Coiled coil</keyword>
<dbReference type="GO" id="GO:0007020">
    <property type="term" value="P:microtubule nucleation"/>
    <property type="evidence" value="ECO:0007669"/>
    <property type="project" value="TreeGrafter"/>
</dbReference>
<dbReference type="InParanoid" id="A0A665ULJ4"/>
<feature type="coiled-coil region" evidence="1">
    <location>
        <begin position="51"/>
        <end position="78"/>
    </location>
</feature>
<dbReference type="OrthoDB" id="2436605at2759"/>
<organism evidence="2 3">
    <name type="scientific">Echeneis naucrates</name>
    <name type="common">Live sharksucker</name>
    <dbReference type="NCBI Taxonomy" id="173247"/>
    <lineage>
        <taxon>Eukaryota</taxon>
        <taxon>Metazoa</taxon>
        <taxon>Chordata</taxon>
        <taxon>Craniata</taxon>
        <taxon>Vertebrata</taxon>
        <taxon>Euteleostomi</taxon>
        <taxon>Actinopterygii</taxon>
        <taxon>Neopterygii</taxon>
        <taxon>Teleostei</taxon>
        <taxon>Neoteleostei</taxon>
        <taxon>Acanthomorphata</taxon>
        <taxon>Carangaria</taxon>
        <taxon>Carangiformes</taxon>
        <taxon>Echeneidae</taxon>
        <taxon>Echeneis</taxon>
    </lineage>
</organism>
<dbReference type="OMA" id="AKMDMLV"/>
<dbReference type="Proteomes" id="UP000472264">
    <property type="component" value="Chromosome 22"/>
</dbReference>
<dbReference type="InterPro" id="IPR026242">
    <property type="entry name" value="HAUS2_metazoa"/>
</dbReference>
<evidence type="ECO:0000313" key="2">
    <source>
        <dbReference type="Ensembl" id="ENSENLP00000020162.1"/>
    </source>
</evidence>
<proteinExistence type="predicted"/>
<evidence type="ECO:0000256" key="1">
    <source>
        <dbReference type="SAM" id="Coils"/>
    </source>
</evidence>
<dbReference type="PRINTS" id="PR02088">
    <property type="entry name" value="HAUSAUGMINL2"/>
</dbReference>
<reference evidence="2" key="3">
    <citation type="submission" date="2025-09" db="UniProtKB">
        <authorList>
            <consortium name="Ensembl"/>
        </authorList>
    </citation>
    <scope>IDENTIFICATION</scope>
</reference>
<evidence type="ECO:0000313" key="3">
    <source>
        <dbReference type="Proteomes" id="UP000472264"/>
    </source>
</evidence>
<protein>
    <recommendedName>
        <fullName evidence="4">HAUS augmin-like complex subunit 2</fullName>
    </recommendedName>
</protein>
<dbReference type="RefSeq" id="XP_029349807.1">
    <property type="nucleotide sequence ID" value="XM_029493947.1"/>
</dbReference>
<dbReference type="Pfam" id="PF15003">
    <property type="entry name" value="HAUS2"/>
    <property type="match status" value="1"/>
</dbReference>
<evidence type="ECO:0008006" key="4">
    <source>
        <dbReference type="Google" id="ProtNLM"/>
    </source>
</evidence>
<dbReference type="GO" id="GO:0007098">
    <property type="term" value="P:centrosome cycle"/>
    <property type="evidence" value="ECO:0007669"/>
    <property type="project" value="InterPro"/>
</dbReference>
<accession>A0A665ULJ4</accession>
<dbReference type="FunCoup" id="A0A665ULJ4">
    <property type="interactions" value="1471"/>
</dbReference>
<dbReference type="GO" id="GO:0070652">
    <property type="term" value="C:HAUS complex"/>
    <property type="evidence" value="ECO:0007669"/>
    <property type="project" value="InterPro"/>
</dbReference>
<name>A0A665ULJ4_ECHNA</name>
<dbReference type="AlphaFoldDB" id="A0A665ULJ4"/>
<dbReference type="RefSeq" id="XP_029349806.1">
    <property type="nucleotide sequence ID" value="XM_029493946.1"/>
</dbReference>
<dbReference type="InterPro" id="IPR028346">
    <property type="entry name" value="HAUS2"/>
</dbReference>
<dbReference type="GeneID" id="115035902"/>